<evidence type="ECO:0000256" key="3">
    <source>
        <dbReference type="ARBA" id="ARBA00022544"/>
    </source>
</evidence>
<evidence type="ECO:0000256" key="7">
    <source>
        <dbReference type="ARBA" id="ARBA00023288"/>
    </source>
</evidence>
<evidence type="ECO:0000256" key="4">
    <source>
        <dbReference type="ARBA" id="ARBA00022729"/>
    </source>
</evidence>
<keyword evidence="7" id="KW-0449">Lipoprotein</keyword>
<reference evidence="10 11" key="1">
    <citation type="submission" date="2024-09" db="EMBL/GenBank/DDBJ databases">
        <title>Paenibacillus zeirhizospherea sp. nov., isolated from surface of the maize (Zea mays) roots in a horticulture field, Hungary.</title>
        <authorList>
            <person name="Marton D."/>
            <person name="Farkas M."/>
            <person name="Bedics A."/>
            <person name="Toth E."/>
            <person name="Tancsics A."/>
            <person name="Boka K."/>
            <person name="Marati G."/>
            <person name="Kriszt B."/>
            <person name="Cserhati M."/>
        </authorList>
    </citation>
    <scope>NUCLEOTIDE SEQUENCE [LARGE SCALE GENOMIC DNA]</scope>
    <source>
        <strain evidence="10 11">JCM 18446</strain>
    </source>
</reference>
<feature type="domain" description="Spore germination protein N-terminal" evidence="9">
    <location>
        <begin position="28"/>
        <end position="200"/>
    </location>
</feature>
<keyword evidence="4" id="KW-0732">Signal</keyword>
<dbReference type="InterPro" id="IPR008844">
    <property type="entry name" value="Spore_GerAC-like"/>
</dbReference>
<evidence type="ECO:0000259" key="8">
    <source>
        <dbReference type="Pfam" id="PF05504"/>
    </source>
</evidence>
<comment type="similarity">
    <text evidence="2">Belongs to the GerABKC lipoprotein family.</text>
</comment>
<organism evidence="10 11">
    <name type="scientific">Paenibacillus medicaginis</name>
    <dbReference type="NCBI Taxonomy" id="1470560"/>
    <lineage>
        <taxon>Bacteria</taxon>
        <taxon>Bacillati</taxon>
        <taxon>Bacillota</taxon>
        <taxon>Bacilli</taxon>
        <taxon>Bacillales</taxon>
        <taxon>Paenibacillaceae</taxon>
        <taxon>Paenibacillus</taxon>
    </lineage>
</organism>
<protein>
    <submittedName>
        <fullName evidence="10">Ger(X)C family spore germination protein</fullName>
    </submittedName>
</protein>
<dbReference type="PANTHER" id="PTHR35789">
    <property type="entry name" value="SPORE GERMINATION PROTEIN B3"/>
    <property type="match status" value="1"/>
</dbReference>
<evidence type="ECO:0000256" key="1">
    <source>
        <dbReference type="ARBA" id="ARBA00004635"/>
    </source>
</evidence>
<name>A0ABV5C8W6_9BACL</name>
<dbReference type="Gene3D" id="3.30.300.210">
    <property type="entry name" value="Nutrient germinant receptor protein C, domain 3"/>
    <property type="match status" value="1"/>
</dbReference>
<evidence type="ECO:0000256" key="5">
    <source>
        <dbReference type="ARBA" id="ARBA00023136"/>
    </source>
</evidence>
<comment type="caution">
    <text evidence="10">The sequence shown here is derived from an EMBL/GenBank/DDBJ whole genome shotgun (WGS) entry which is preliminary data.</text>
</comment>
<dbReference type="EMBL" id="JBHIRY010000050">
    <property type="protein sequence ID" value="MFB5763921.1"/>
    <property type="molecule type" value="Genomic_DNA"/>
</dbReference>
<feature type="domain" description="Spore germination GerAC-like C-terminal" evidence="8">
    <location>
        <begin position="226"/>
        <end position="390"/>
    </location>
</feature>
<dbReference type="PANTHER" id="PTHR35789:SF1">
    <property type="entry name" value="SPORE GERMINATION PROTEIN B3"/>
    <property type="match status" value="1"/>
</dbReference>
<dbReference type="PROSITE" id="PS51257">
    <property type="entry name" value="PROKAR_LIPOPROTEIN"/>
    <property type="match status" value="1"/>
</dbReference>
<accession>A0ABV5C8W6</accession>
<sequence length="402" mass="44240">MKDRLRERILGVLVVLSILPLLSGCWERRELNQIAFVLGMGIDKAKNGYQVSMQAVIPSDIEAKGGGGGTTVTLYTCQGSTLYEAWRNFTLVSPREGYVGHVRVLVLGEELARSGIAETLDALKRSREMRTDYYVMVAKNAKASEVLSVLTPLEKIPANSLFNSVNISNKLTAATITVKMDELMDSMVTEGLQPVLAGVEIVGKSSGGNIKNIQDTRPGTKLRFDNIAVFRKDRLVGWLNRLESIGFSYATDRALSNSGPVLGDDGKKIVVEALSTNTKRKARMMNGIPHIYLQVSMIANIEDVQSGMDITTPAALAELEKECERRVVRLMEASEESLIDTYRADALGFGNLIYKADPKAWRELRKGPSTAYLKNIEVHYAANVLINRVGITGNSIIRDVKE</sequence>
<dbReference type="Gene3D" id="6.20.190.10">
    <property type="entry name" value="Nutrient germinant receptor protein C, domain 1"/>
    <property type="match status" value="1"/>
</dbReference>
<dbReference type="InterPro" id="IPR057336">
    <property type="entry name" value="GerAC_N"/>
</dbReference>
<dbReference type="Pfam" id="PF05504">
    <property type="entry name" value="Spore_GerAC"/>
    <property type="match status" value="1"/>
</dbReference>
<dbReference type="Pfam" id="PF25198">
    <property type="entry name" value="Spore_GerAC_N"/>
    <property type="match status" value="1"/>
</dbReference>
<dbReference type="RefSeq" id="WP_375522923.1">
    <property type="nucleotide sequence ID" value="NZ_JBHIRY010000050.1"/>
</dbReference>
<evidence type="ECO:0000256" key="6">
    <source>
        <dbReference type="ARBA" id="ARBA00023139"/>
    </source>
</evidence>
<keyword evidence="11" id="KW-1185">Reference proteome</keyword>
<keyword evidence="6" id="KW-0564">Palmitate</keyword>
<dbReference type="NCBIfam" id="TIGR02887">
    <property type="entry name" value="spore_ger_x_C"/>
    <property type="match status" value="1"/>
</dbReference>
<evidence type="ECO:0000256" key="2">
    <source>
        <dbReference type="ARBA" id="ARBA00007886"/>
    </source>
</evidence>
<dbReference type="InterPro" id="IPR046953">
    <property type="entry name" value="Spore_GerAC-like_C"/>
</dbReference>
<gene>
    <name evidence="10" type="ORF">ACE5LO_26530</name>
</gene>
<evidence type="ECO:0000313" key="11">
    <source>
        <dbReference type="Proteomes" id="UP001580430"/>
    </source>
</evidence>
<evidence type="ECO:0000313" key="10">
    <source>
        <dbReference type="EMBL" id="MFB5763921.1"/>
    </source>
</evidence>
<keyword evidence="5" id="KW-0472">Membrane</keyword>
<dbReference type="InterPro" id="IPR038501">
    <property type="entry name" value="Spore_GerAC_C_sf"/>
</dbReference>
<proteinExistence type="inferred from homology"/>
<keyword evidence="3" id="KW-0309">Germination</keyword>
<comment type="subcellular location">
    <subcellularLocation>
        <location evidence="1">Membrane</location>
        <topology evidence="1">Lipid-anchor</topology>
    </subcellularLocation>
</comment>
<evidence type="ECO:0000259" key="9">
    <source>
        <dbReference type="Pfam" id="PF25198"/>
    </source>
</evidence>
<dbReference type="Proteomes" id="UP001580430">
    <property type="component" value="Unassembled WGS sequence"/>
</dbReference>